<dbReference type="AlphaFoldDB" id="A0A1I7VET5"/>
<evidence type="ECO:0000259" key="3">
    <source>
        <dbReference type="PROSITE" id="PS51549"/>
    </source>
</evidence>
<feature type="domain" description="DM13" evidence="3">
    <location>
        <begin position="522"/>
        <end position="631"/>
    </location>
</feature>
<dbReference type="Proteomes" id="UP000095285">
    <property type="component" value="Unassembled WGS sequence"/>
</dbReference>
<protein>
    <submittedName>
        <fullName evidence="5">DM13 domain-containing protein</fullName>
    </submittedName>
</protein>
<keyword evidence="2" id="KW-0732">Signal</keyword>
<dbReference type="Pfam" id="PF10517">
    <property type="entry name" value="DM13"/>
    <property type="match status" value="1"/>
</dbReference>
<keyword evidence="4" id="KW-1185">Reference proteome</keyword>
<dbReference type="eggNOG" id="KOG4731">
    <property type="taxonomic scope" value="Eukaryota"/>
</dbReference>
<evidence type="ECO:0000313" key="4">
    <source>
        <dbReference type="Proteomes" id="UP000095285"/>
    </source>
</evidence>
<feature type="chain" id="PRO_5009309988" evidence="2">
    <location>
        <begin position="19"/>
        <end position="644"/>
    </location>
</feature>
<evidence type="ECO:0000256" key="1">
    <source>
        <dbReference type="ARBA" id="ARBA00022737"/>
    </source>
</evidence>
<dbReference type="SMART" id="SM00686">
    <property type="entry name" value="DM13"/>
    <property type="match status" value="1"/>
</dbReference>
<dbReference type="WBParaSite" id="EN70_1721">
    <property type="protein sequence ID" value="EN70_1721"/>
    <property type="gene ID" value="EN70_1721"/>
</dbReference>
<keyword evidence="1" id="KW-0677">Repeat</keyword>
<evidence type="ECO:0000313" key="5">
    <source>
        <dbReference type="WBParaSite" id="EN70_1721"/>
    </source>
</evidence>
<dbReference type="PROSITE" id="PS51549">
    <property type="entry name" value="DM13"/>
    <property type="match status" value="1"/>
</dbReference>
<dbReference type="PANTHER" id="PTHR24036:SF5">
    <property type="entry name" value="THROMBOMODULIN"/>
    <property type="match status" value="1"/>
</dbReference>
<feature type="signal peptide" evidence="2">
    <location>
        <begin position="1"/>
        <end position="18"/>
    </location>
</feature>
<name>A0A1I7VET5_LOALO</name>
<sequence length="644" mass="73300">MIPLLFILSSGQVFRVTSQDNSKPYYGVPLGAVHYSDCNTQAEAYAANEYTIIFHHFTHRPRQLGCTSMIIGPPRTTDRHTVDGGIFLSISQPMVSSISSARRRLTRQVPFTIFGMRNWPVEFDHLELRKDGKEPIPSQQKDPFAGIEIDMNSSEDVTPKPKEIHIERISSPEIADSSKATSTTTNIFGSSEVSIRIRDEFEQLNPITDSIITNTDTTTMINIEELTSDSIKSTRSENEDFHTDPEFQSGDRLETAIPINDALKRLVTITGRNEYDIRNKEEEKTDDEIKDVIKNGDSNERLGNDGIFSYERDAYPLTQESQEKLVAHHGKKAEKTKDKGFPVMLGQAMPEKWLIKSPQQPTAEKRFKSIKDNEGKSATGDNLLSDKFFETDGGVAFVSTQNAAITTTPLFRETTPLYWVIQDPRLKKRRRMEFRKKNKYENNLDHRATTTTVTTTEPRLKAHIDRRFELPLIEDKTVVFSITNDAKITEYQWIALRDHCSQRTIPLLSLKGIDPPHEEKIGALLGHSHNVTSNRVQILNCNTIFIPGFVFNQGDDPPETYFYAGIGHFPDRIEKQVRAYVVGQPPEQPLRNYNGEDVMIRLPKTYRTFDIDFISVFNEIEGYSYGHVITPSLLVPPCNDYDDI</sequence>
<proteinExistence type="predicted"/>
<dbReference type="PANTHER" id="PTHR24036">
    <property type="entry name" value="SKELETOR-RELATED"/>
    <property type="match status" value="1"/>
</dbReference>
<accession>A0A1I7VET5</accession>
<dbReference type="InterPro" id="IPR019545">
    <property type="entry name" value="DM13_domain"/>
</dbReference>
<evidence type="ECO:0000256" key="2">
    <source>
        <dbReference type="SAM" id="SignalP"/>
    </source>
</evidence>
<dbReference type="InterPro" id="IPR052126">
    <property type="entry name" value="Spindle_Org/Thrombomodulin"/>
</dbReference>
<reference evidence="5" key="2">
    <citation type="submission" date="2016-11" db="UniProtKB">
        <authorList>
            <consortium name="WormBaseParasite"/>
        </authorList>
    </citation>
    <scope>IDENTIFICATION</scope>
</reference>
<reference evidence="4" key="1">
    <citation type="submission" date="2012-04" db="EMBL/GenBank/DDBJ databases">
        <title>The Genome Sequence of Loa loa.</title>
        <authorList>
            <consortium name="The Broad Institute Genome Sequencing Platform"/>
            <consortium name="Broad Institute Genome Sequencing Center for Infectious Disease"/>
            <person name="Nutman T.B."/>
            <person name="Fink D.L."/>
            <person name="Russ C."/>
            <person name="Young S."/>
            <person name="Zeng Q."/>
            <person name="Gargeya S."/>
            <person name="Alvarado L."/>
            <person name="Berlin A."/>
            <person name="Chapman S.B."/>
            <person name="Chen Z."/>
            <person name="Freedman E."/>
            <person name="Gellesch M."/>
            <person name="Goldberg J."/>
            <person name="Griggs A."/>
            <person name="Gujja S."/>
            <person name="Heilman E.R."/>
            <person name="Heiman D."/>
            <person name="Howarth C."/>
            <person name="Mehta T."/>
            <person name="Neiman D."/>
            <person name="Pearson M."/>
            <person name="Roberts A."/>
            <person name="Saif S."/>
            <person name="Shea T."/>
            <person name="Shenoy N."/>
            <person name="Sisk P."/>
            <person name="Stolte C."/>
            <person name="Sykes S."/>
            <person name="White J."/>
            <person name="Yandava C."/>
            <person name="Haas B."/>
            <person name="Henn M.R."/>
            <person name="Nusbaum C."/>
            <person name="Birren B."/>
        </authorList>
    </citation>
    <scope>NUCLEOTIDE SEQUENCE [LARGE SCALE GENOMIC DNA]</scope>
</reference>
<organism evidence="4 5">
    <name type="scientific">Loa loa</name>
    <name type="common">Eye worm</name>
    <name type="synonym">Filaria loa</name>
    <dbReference type="NCBI Taxonomy" id="7209"/>
    <lineage>
        <taxon>Eukaryota</taxon>
        <taxon>Metazoa</taxon>
        <taxon>Ecdysozoa</taxon>
        <taxon>Nematoda</taxon>
        <taxon>Chromadorea</taxon>
        <taxon>Rhabditida</taxon>
        <taxon>Spirurina</taxon>
        <taxon>Spiruromorpha</taxon>
        <taxon>Filarioidea</taxon>
        <taxon>Onchocercidae</taxon>
        <taxon>Loa</taxon>
    </lineage>
</organism>